<sequence>MESHRMSFQPRPTRRPNTRPGFDWVPAIDMPTDPDSVWGDIIAVRPHAREFRTKPRSISELDRILSQTAATGSCVVYSEEVARHSRTILVDQRFRFIKLLATEPNAATMFYGIDDERRKYMVSQYVLADNSDLMTTGMYRLVTCTFHILINL</sequence>
<evidence type="ECO:0000313" key="3">
    <source>
        <dbReference type="Proteomes" id="UP000709295"/>
    </source>
</evidence>
<reference evidence="2" key="1">
    <citation type="submission" date="2021-01" db="EMBL/GenBank/DDBJ databases">
        <title>Phytophthora aleatoria, a newly-described species from Pinus radiata is distinct from Phytophthora cactorum isolates based on comparative genomics.</title>
        <authorList>
            <person name="Mcdougal R."/>
            <person name="Panda P."/>
            <person name="Williams N."/>
            <person name="Studholme D.J."/>
        </authorList>
    </citation>
    <scope>NUCLEOTIDE SEQUENCE</scope>
    <source>
        <strain evidence="2">NZFS 4037</strain>
    </source>
</reference>
<evidence type="ECO:0000313" key="2">
    <source>
        <dbReference type="EMBL" id="KAG6943418.1"/>
    </source>
</evidence>
<dbReference type="AlphaFoldDB" id="A0A8J5IX00"/>
<feature type="region of interest" description="Disordered" evidence="1">
    <location>
        <begin position="1"/>
        <end position="21"/>
    </location>
</feature>
<comment type="caution">
    <text evidence="2">The sequence shown here is derived from an EMBL/GenBank/DDBJ whole genome shotgun (WGS) entry which is preliminary data.</text>
</comment>
<gene>
    <name evidence="2" type="ORF">JG688_00017613</name>
</gene>
<name>A0A8J5IX00_9STRA</name>
<accession>A0A8J5IX00</accession>
<proteinExistence type="predicted"/>
<keyword evidence="3" id="KW-1185">Reference proteome</keyword>
<dbReference type="EMBL" id="JAENGY010002718">
    <property type="protein sequence ID" value="KAG6943418.1"/>
    <property type="molecule type" value="Genomic_DNA"/>
</dbReference>
<protein>
    <submittedName>
        <fullName evidence="2">Uncharacterized protein</fullName>
    </submittedName>
</protein>
<organism evidence="2 3">
    <name type="scientific">Phytophthora aleatoria</name>
    <dbReference type="NCBI Taxonomy" id="2496075"/>
    <lineage>
        <taxon>Eukaryota</taxon>
        <taxon>Sar</taxon>
        <taxon>Stramenopiles</taxon>
        <taxon>Oomycota</taxon>
        <taxon>Peronosporomycetes</taxon>
        <taxon>Peronosporales</taxon>
        <taxon>Peronosporaceae</taxon>
        <taxon>Phytophthora</taxon>
    </lineage>
</organism>
<dbReference type="Proteomes" id="UP000709295">
    <property type="component" value="Unassembled WGS sequence"/>
</dbReference>
<evidence type="ECO:0000256" key="1">
    <source>
        <dbReference type="SAM" id="MobiDB-lite"/>
    </source>
</evidence>